<dbReference type="SUPFAM" id="SSF53850">
    <property type="entry name" value="Periplasmic binding protein-like II"/>
    <property type="match status" value="1"/>
</dbReference>
<feature type="domain" description="HTH lysR-type" evidence="6">
    <location>
        <begin position="2"/>
        <end position="59"/>
    </location>
</feature>
<keyword evidence="8" id="KW-1185">Reference proteome</keyword>
<dbReference type="Proteomes" id="UP001209681">
    <property type="component" value="Unassembled WGS sequence"/>
</dbReference>
<organism evidence="7 8">
    <name type="scientific">Desulfobotulus pelophilus</name>
    <dbReference type="NCBI Taxonomy" id="2823377"/>
    <lineage>
        <taxon>Bacteria</taxon>
        <taxon>Pseudomonadati</taxon>
        <taxon>Thermodesulfobacteriota</taxon>
        <taxon>Desulfobacteria</taxon>
        <taxon>Desulfobacterales</taxon>
        <taxon>Desulfobacteraceae</taxon>
        <taxon>Desulfobotulus</taxon>
    </lineage>
</organism>
<dbReference type="PANTHER" id="PTHR30293">
    <property type="entry name" value="TRANSCRIPTIONAL REGULATORY PROTEIN NAC-RELATED"/>
    <property type="match status" value="1"/>
</dbReference>
<keyword evidence="2" id="KW-0805">Transcription regulation</keyword>
<comment type="caution">
    <text evidence="7">The sequence shown here is derived from an EMBL/GenBank/DDBJ whole genome shotgun (WGS) entry which is preliminary data.</text>
</comment>
<name>A0ABT3N7N3_9BACT</name>
<evidence type="ECO:0000256" key="4">
    <source>
        <dbReference type="ARBA" id="ARBA00023159"/>
    </source>
</evidence>
<keyword evidence="3" id="KW-0238">DNA-binding</keyword>
<reference evidence="7 8" key="1">
    <citation type="submission" date="2022-11" db="EMBL/GenBank/DDBJ databases">
        <title>Desulfobotulus tamanensis H1 sp. nov. - anaerobic, alkaliphilic, sulphate reducing bacterium isolated from terrestrial mud volcano.</title>
        <authorList>
            <person name="Frolova A."/>
            <person name="Merkel A.Y."/>
            <person name="Slobodkin A.I."/>
        </authorList>
    </citation>
    <scope>NUCLEOTIDE SEQUENCE [LARGE SCALE GENOMIC DNA]</scope>
    <source>
        <strain evidence="7 8">H1</strain>
    </source>
</reference>
<gene>
    <name evidence="7" type="ORF">OOT00_05680</name>
</gene>
<evidence type="ECO:0000256" key="3">
    <source>
        <dbReference type="ARBA" id="ARBA00023125"/>
    </source>
</evidence>
<dbReference type="Pfam" id="PF03466">
    <property type="entry name" value="LysR_substrate"/>
    <property type="match status" value="1"/>
</dbReference>
<dbReference type="RefSeq" id="WP_265424344.1">
    <property type="nucleotide sequence ID" value="NZ_JAPFPW010000004.1"/>
</dbReference>
<dbReference type="Gene3D" id="1.10.10.10">
    <property type="entry name" value="Winged helix-like DNA-binding domain superfamily/Winged helix DNA-binding domain"/>
    <property type="match status" value="1"/>
</dbReference>
<dbReference type="PROSITE" id="PS50931">
    <property type="entry name" value="HTH_LYSR"/>
    <property type="match status" value="1"/>
</dbReference>
<dbReference type="Pfam" id="PF00126">
    <property type="entry name" value="HTH_1"/>
    <property type="match status" value="1"/>
</dbReference>
<protein>
    <submittedName>
        <fullName evidence="7">LysR family transcriptional regulator</fullName>
    </submittedName>
</protein>
<evidence type="ECO:0000313" key="8">
    <source>
        <dbReference type="Proteomes" id="UP001209681"/>
    </source>
</evidence>
<keyword evidence="4" id="KW-0010">Activator</keyword>
<sequence>MLNYKQLYYFWNVAKSGGVIRAAKHLHVTPQTISHQIGELEASLGTHLFRRVGKRMELTQAGEVALSRADEIFQIGNEIELLVRDQAISGGFVFRVGVVDTVPKSIAYQLLSATLNLSEPIRLVCHNDKPERLFGELAIHRLDLVIADQTLPRELGVKAYSHELGQSGVTFCASPSLAEGLADSFPASLQNAPMLMPSEGTSLRAVVNQWLSKNHLRPHIVAEFADTALLKAFGHTGLGIFPVPSVIADEVVRQYGVRIIGSSESEMIRFYAISLERRLKHPAVLAVRNLARTNLFQSTLPLPHARKAGSDPPC</sequence>
<dbReference type="InterPro" id="IPR036388">
    <property type="entry name" value="WH-like_DNA-bd_sf"/>
</dbReference>
<dbReference type="EMBL" id="JAPFPW010000004">
    <property type="protein sequence ID" value="MCW7753477.1"/>
    <property type="molecule type" value="Genomic_DNA"/>
</dbReference>
<evidence type="ECO:0000313" key="7">
    <source>
        <dbReference type="EMBL" id="MCW7753477.1"/>
    </source>
</evidence>
<evidence type="ECO:0000259" key="6">
    <source>
        <dbReference type="PROSITE" id="PS50931"/>
    </source>
</evidence>
<dbReference type="SUPFAM" id="SSF46785">
    <property type="entry name" value="Winged helix' DNA-binding domain"/>
    <property type="match status" value="1"/>
</dbReference>
<dbReference type="Gene3D" id="3.40.190.10">
    <property type="entry name" value="Periplasmic binding protein-like II"/>
    <property type="match status" value="2"/>
</dbReference>
<dbReference type="PANTHER" id="PTHR30293:SF2">
    <property type="entry name" value="TRANSCRIPTIONAL ACTIVATOR PROTEIN NHAR"/>
    <property type="match status" value="1"/>
</dbReference>
<proteinExistence type="inferred from homology"/>
<comment type="similarity">
    <text evidence="1">Belongs to the LysR transcriptional regulatory family.</text>
</comment>
<keyword evidence="5" id="KW-0804">Transcription</keyword>
<evidence type="ECO:0000256" key="2">
    <source>
        <dbReference type="ARBA" id="ARBA00023015"/>
    </source>
</evidence>
<dbReference type="InterPro" id="IPR036390">
    <property type="entry name" value="WH_DNA-bd_sf"/>
</dbReference>
<accession>A0ABT3N7N3</accession>
<dbReference type="InterPro" id="IPR005119">
    <property type="entry name" value="LysR_subst-bd"/>
</dbReference>
<evidence type="ECO:0000256" key="5">
    <source>
        <dbReference type="ARBA" id="ARBA00023163"/>
    </source>
</evidence>
<dbReference type="InterPro" id="IPR000847">
    <property type="entry name" value="LysR_HTH_N"/>
</dbReference>
<evidence type="ECO:0000256" key="1">
    <source>
        <dbReference type="ARBA" id="ARBA00009437"/>
    </source>
</evidence>